<dbReference type="EMBL" id="JBCAUS010000006">
    <property type="protein sequence ID" value="MEL4305724.1"/>
    <property type="molecule type" value="Genomic_DNA"/>
</dbReference>
<evidence type="ECO:0008006" key="4">
    <source>
        <dbReference type="Google" id="ProtNLM"/>
    </source>
</evidence>
<keyword evidence="1" id="KW-0472">Membrane</keyword>
<evidence type="ECO:0000313" key="2">
    <source>
        <dbReference type="EMBL" id="MEL4305724.1"/>
    </source>
</evidence>
<keyword evidence="1" id="KW-0812">Transmembrane</keyword>
<name>A0ABU9KWM5_9EURY</name>
<keyword evidence="3" id="KW-1185">Reference proteome</keyword>
<proteinExistence type="predicted"/>
<organism evidence="2 3">
    <name type="scientific">Methanococcoides cohabitans</name>
    <dbReference type="NCBI Taxonomy" id="3136559"/>
    <lineage>
        <taxon>Archaea</taxon>
        <taxon>Methanobacteriati</taxon>
        <taxon>Methanobacteriota</taxon>
        <taxon>Stenosarchaea group</taxon>
        <taxon>Methanomicrobia</taxon>
        <taxon>Methanosarcinales</taxon>
        <taxon>Methanosarcinaceae</taxon>
        <taxon>Methanococcoides</taxon>
    </lineage>
</organism>
<dbReference type="Proteomes" id="UP001396646">
    <property type="component" value="Unassembled WGS sequence"/>
</dbReference>
<evidence type="ECO:0000256" key="1">
    <source>
        <dbReference type="SAM" id="Phobius"/>
    </source>
</evidence>
<evidence type="ECO:0000313" key="3">
    <source>
        <dbReference type="Proteomes" id="UP001396646"/>
    </source>
</evidence>
<reference evidence="2 3" key="1">
    <citation type="submission" date="2024-04" db="EMBL/GenBank/DDBJ databases">
        <title>Methanococcoides sp. LMO-2.</title>
        <authorList>
            <person name="Liang L."/>
        </authorList>
    </citation>
    <scope>NUCLEOTIDE SEQUENCE [LARGE SCALE GENOMIC DNA]</scope>
    <source>
        <strain evidence="2 3">LMO-2</strain>
    </source>
</reference>
<comment type="caution">
    <text evidence="2">The sequence shown here is derived from an EMBL/GenBank/DDBJ whole genome shotgun (WGS) entry which is preliminary data.</text>
</comment>
<gene>
    <name evidence="2" type="ORF">WOA13_07810</name>
</gene>
<keyword evidence="1" id="KW-1133">Transmembrane helix</keyword>
<accession>A0ABU9KWM5</accession>
<dbReference type="RefSeq" id="WP_342127365.1">
    <property type="nucleotide sequence ID" value="NZ_JBCAUS010000006.1"/>
</dbReference>
<feature type="transmembrane region" description="Helical" evidence="1">
    <location>
        <begin position="61"/>
        <end position="82"/>
    </location>
</feature>
<sequence length="84" mass="8809">MDEKKAKYLPTAGTMIGAIIGYILRPEAPGMGKLPLGTVMTRGSDLAGVDEAIISIAQASFNYVVIGAVIGTIIGIAIFWHMSD</sequence>
<protein>
    <recommendedName>
        <fullName evidence="4">Tetrahydromethanopterin S-methyltransferase</fullName>
    </recommendedName>
</protein>